<evidence type="ECO:0000313" key="1">
    <source>
        <dbReference type="EMBL" id="KAI0085276.1"/>
    </source>
</evidence>
<comment type="caution">
    <text evidence="1">The sequence shown here is derived from an EMBL/GenBank/DDBJ whole genome shotgun (WGS) entry which is preliminary data.</text>
</comment>
<proteinExistence type="predicted"/>
<dbReference type="EMBL" id="MU274933">
    <property type="protein sequence ID" value="KAI0085276.1"/>
    <property type="molecule type" value="Genomic_DNA"/>
</dbReference>
<accession>A0ACB8TTH2</accession>
<name>A0ACB8TTH2_9APHY</name>
<evidence type="ECO:0000313" key="2">
    <source>
        <dbReference type="Proteomes" id="UP001055072"/>
    </source>
</evidence>
<gene>
    <name evidence="1" type="ORF">BDY19DRAFT_456740</name>
</gene>
<dbReference type="Proteomes" id="UP001055072">
    <property type="component" value="Unassembled WGS sequence"/>
</dbReference>
<sequence length="105" mass="12028">MSNSSQDSDDSIEAQQIQIFDTGFHILLACVSFYCYDCLVTIDKEIHNVWSRKWNLTTWIFAANRYGTLALMILQILPTPDYTTSCVVELYLGYVFTLLQFIVAA</sequence>
<reference evidence="1" key="1">
    <citation type="journal article" date="2021" name="Environ. Microbiol.">
        <title>Gene family expansions and transcriptome signatures uncover fungal adaptations to wood decay.</title>
        <authorList>
            <person name="Hage H."/>
            <person name="Miyauchi S."/>
            <person name="Viragh M."/>
            <person name="Drula E."/>
            <person name="Min B."/>
            <person name="Chaduli D."/>
            <person name="Navarro D."/>
            <person name="Favel A."/>
            <person name="Norest M."/>
            <person name="Lesage-Meessen L."/>
            <person name="Balint B."/>
            <person name="Merenyi Z."/>
            <person name="de Eugenio L."/>
            <person name="Morin E."/>
            <person name="Martinez A.T."/>
            <person name="Baldrian P."/>
            <person name="Stursova M."/>
            <person name="Martinez M.J."/>
            <person name="Novotny C."/>
            <person name="Magnuson J.K."/>
            <person name="Spatafora J.W."/>
            <person name="Maurice S."/>
            <person name="Pangilinan J."/>
            <person name="Andreopoulos W."/>
            <person name="LaButti K."/>
            <person name="Hundley H."/>
            <person name="Na H."/>
            <person name="Kuo A."/>
            <person name="Barry K."/>
            <person name="Lipzen A."/>
            <person name="Henrissat B."/>
            <person name="Riley R."/>
            <person name="Ahrendt S."/>
            <person name="Nagy L.G."/>
            <person name="Grigoriev I.V."/>
            <person name="Martin F."/>
            <person name="Rosso M.N."/>
        </authorList>
    </citation>
    <scope>NUCLEOTIDE SEQUENCE</scope>
    <source>
        <strain evidence="1">CBS 384.51</strain>
    </source>
</reference>
<keyword evidence="2" id="KW-1185">Reference proteome</keyword>
<organism evidence="1 2">
    <name type="scientific">Irpex rosettiformis</name>
    <dbReference type="NCBI Taxonomy" id="378272"/>
    <lineage>
        <taxon>Eukaryota</taxon>
        <taxon>Fungi</taxon>
        <taxon>Dikarya</taxon>
        <taxon>Basidiomycota</taxon>
        <taxon>Agaricomycotina</taxon>
        <taxon>Agaricomycetes</taxon>
        <taxon>Polyporales</taxon>
        <taxon>Irpicaceae</taxon>
        <taxon>Irpex</taxon>
    </lineage>
</organism>
<protein>
    <submittedName>
        <fullName evidence="1">Uncharacterized protein</fullName>
    </submittedName>
</protein>